<dbReference type="Proteomes" id="UP000753908">
    <property type="component" value="Unassembled WGS sequence"/>
</dbReference>
<evidence type="ECO:0000313" key="1">
    <source>
        <dbReference type="EMBL" id="MBW4549258.1"/>
    </source>
</evidence>
<protein>
    <submittedName>
        <fullName evidence="1">Uncharacterized protein</fullName>
    </submittedName>
</protein>
<evidence type="ECO:0000313" key="2">
    <source>
        <dbReference type="Proteomes" id="UP000753908"/>
    </source>
</evidence>
<reference evidence="1" key="1">
    <citation type="submission" date="2021-05" db="EMBL/GenBank/DDBJ databases">
        <authorList>
            <person name="Pietrasiak N."/>
            <person name="Ward R."/>
            <person name="Stajich J.E."/>
            <person name="Kurbessoian T."/>
        </authorList>
    </citation>
    <scope>NUCLEOTIDE SEQUENCE</scope>
    <source>
        <strain evidence="1">CPER-KK1</strain>
    </source>
</reference>
<reference evidence="1" key="2">
    <citation type="journal article" date="2022" name="Microbiol. Resour. Announc.">
        <title>Metagenome Sequencing to Explore Phylogenomics of Terrestrial Cyanobacteria.</title>
        <authorList>
            <person name="Ward R.D."/>
            <person name="Stajich J.E."/>
            <person name="Johansen J.R."/>
            <person name="Huntemann M."/>
            <person name="Clum A."/>
            <person name="Foster B."/>
            <person name="Foster B."/>
            <person name="Roux S."/>
            <person name="Palaniappan K."/>
            <person name="Varghese N."/>
            <person name="Mukherjee S."/>
            <person name="Reddy T.B.K."/>
            <person name="Daum C."/>
            <person name="Copeland A."/>
            <person name="Chen I.A."/>
            <person name="Ivanova N.N."/>
            <person name="Kyrpides N.C."/>
            <person name="Shapiro N."/>
            <person name="Eloe-Fadrosh E.A."/>
            <person name="Pietrasiak N."/>
        </authorList>
    </citation>
    <scope>NUCLEOTIDE SEQUENCE</scope>
    <source>
        <strain evidence="1">CPER-KK1</strain>
    </source>
</reference>
<gene>
    <name evidence="1" type="ORF">KME25_33355</name>
</gene>
<name>A0A951PT05_9CYAN</name>
<organism evidence="1 2">
    <name type="scientific">Symplocastrum torsivum CPER-KK1</name>
    <dbReference type="NCBI Taxonomy" id="450513"/>
    <lineage>
        <taxon>Bacteria</taxon>
        <taxon>Bacillati</taxon>
        <taxon>Cyanobacteriota</taxon>
        <taxon>Cyanophyceae</taxon>
        <taxon>Oscillatoriophycideae</taxon>
        <taxon>Oscillatoriales</taxon>
        <taxon>Microcoleaceae</taxon>
        <taxon>Symplocastrum</taxon>
    </lineage>
</organism>
<dbReference type="AlphaFoldDB" id="A0A951PT05"/>
<comment type="caution">
    <text evidence="1">The sequence shown here is derived from an EMBL/GenBank/DDBJ whole genome shotgun (WGS) entry which is preliminary data.</text>
</comment>
<sequence length="49" mass="5367">MGTNQNTDKFNSVTQNAIDIIRPLAKVVAEVLWGLNKGDRKKRVSVGLA</sequence>
<proteinExistence type="predicted"/>
<dbReference type="EMBL" id="JAHHIF010000088">
    <property type="protein sequence ID" value="MBW4549258.1"/>
    <property type="molecule type" value="Genomic_DNA"/>
</dbReference>
<accession>A0A951PT05</accession>